<dbReference type="RefSeq" id="WP_238315473.1">
    <property type="nucleotide sequence ID" value="NZ_BQKV01000003.1"/>
</dbReference>
<proteinExistence type="predicted"/>
<evidence type="ECO:0000313" key="2">
    <source>
        <dbReference type="EMBL" id="GJN63448.1"/>
    </source>
</evidence>
<dbReference type="Proteomes" id="UP001055185">
    <property type="component" value="Unassembled WGS sequence"/>
</dbReference>
<evidence type="ECO:0000256" key="1">
    <source>
        <dbReference type="SAM" id="Phobius"/>
    </source>
</evidence>
<organism evidence="2 3">
    <name type="scientific">Faecalibacterium gallinarum</name>
    <dbReference type="NCBI Taxonomy" id="2903556"/>
    <lineage>
        <taxon>Bacteria</taxon>
        <taxon>Bacillati</taxon>
        <taxon>Bacillota</taxon>
        <taxon>Clostridia</taxon>
        <taxon>Eubacteriales</taxon>
        <taxon>Oscillospiraceae</taxon>
        <taxon>Faecalibacterium</taxon>
    </lineage>
</organism>
<reference evidence="2" key="1">
    <citation type="journal article" date="2022" name="Int. J. Syst. Evol. Microbiol.">
        <title>Genome-based, phenotypic and chemotaxonomic classification of Faecalibacterium strains: proposal of three novel species Faecalibacterium duncaniae sp. nov., Faecalibacterium hattorii sp. nov. and Faecalibacterium gallinarum sp. nov. .</title>
        <authorList>
            <person name="Sakamoto M."/>
            <person name="Sakurai N."/>
            <person name="Tanno H."/>
            <person name="Iino T."/>
            <person name="Ohkuma M."/>
            <person name="Endo A."/>
        </authorList>
    </citation>
    <scope>NUCLEOTIDE SEQUENCE</scope>
    <source>
        <strain evidence="2">JCM 17207</strain>
    </source>
</reference>
<protein>
    <submittedName>
        <fullName evidence="2">Uncharacterized protein</fullName>
    </submittedName>
</protein>
<dbReference type="EMBL" id="BQKV01000003">
    <property type="protein sequence ID" value="GJN63448.1"/>
    <property type="molecule type" value="Genomic_DNA"/>
</dbReference>
<evidence type="ECO:0000313" key="3">
    <source>
        <dbReference type="Proteomes" id="UP001055185"/>
    </source>
</evidence>
<keyword evidence="1" id="KW-1133">Transmembrane helix</keyword>
<gene>
    <name evidence="2" type="ORF">JCM17207_00730</name>
</gene>
<feature type="transmembrane region" description="Helical" evidence="1">
    <location>
        <begin position="99"/>
        <end position="121"/>
    </location>
</feature>
<accession>A0AA37MXZ9</accession>
<sequence length="207" mass="23649">MKNGFLTFCFAFVPGAGQMYQGYMKRGLSLVSLFCGGFVLGWLAEPLLAVTPIIWMYSFFDTFNLRAQLGAGNAPADDFLIHLGRDESFERLLARRHKLFGWGLVALGGYILYDEFILGTLERLFWTYDVRNWMLRAVYELLREVPQLILCLALILLGLWLVRGPRNARNTIPGPETGDAGYDGDEDFCNYIAQEERDDHDDRTEEN</sequence>
<dbReference type="AlphaFoldDB" id="A0AA37MXZ9"/>
<comment type="caution">
    <text evidence="2">The sequence shown here is derived from an EMBL/GenBank/DDBJ whole genome shotgun (WGS) entry which is preliminary data.</text>
</comment>
<name>A0AA37MXZ9_9FIRM</name>
<keyword evidence="3" id="KW-1185">Reference proteome</keyword>
<feature type="transmembrane region" description="Helical" evidence="1">
    <location>
        <begin position="27"/>
        <end position="57"/>
    </location>
</feature>
<feature type="transmembrane region" description="Helical" evidence="1">
    <location>
        <begin position="141"/>
        <end position="162"/>
    </location>
</feature>
<keyword evidence="1" id="KW-0472">Membrane</keyword>
<keyword evidence="1" id="KW-0812">Transmembrane</keyword>